<dbReference type="Proteomes" id="UP001140094">
    <property type="component" value="Unassembled WGS sequence"/>
</dbReference>
<dbReference type="EMBL" id="JANBUO010001221">
    <property type="protein sequence ID" value="KAJ2799228.1"/>
    <property type="molecule type" value="Genomic_DNA"/>
</dbReference>
<gene>
    <name evidence="2" type="ORF">H4R20_004521</name>
</gene>
<evidence type="ECO:0000313" key="3">
    <source>
        <dbReference type="Proteomes" id="UP001140094"/>
    </source>
</evidence>
<sequence>MNNSSGDNTTGTGTNGDGPADSSLERKTPGDDGGGIEELATAVETMCEGFDRQCQRQRTLSWVSSALSSTGASTAGAPQDNPTESGLINRERQMAASGRQHVRLTTIDPVTGSIIEAIGASGQGQQTPQHEAALAGSNAARTTGLVAVDPGYIEKVFIKPNILYTAIPPAPPQPPRTYPGKLLMVDIV</sequence>
<protein>
    <submittedName>
        <fullName evidence="2">Uncharacterized protein</fullName>
    </submittedName>
</protein>
<feature type="compositionally biased region" description="Low complexity" evidence="1">
    <location>
        <begin position="1"/>
        <end position="12"/>
    </location>
</feature>
<dbReference type="AlphaFoldDB" id="A0A9W8HXF6"/>
<accession>A0A9W8HXF6</accession>
<reference evidence="2" key="1">
    <citation type="submission" date="2022-07" db="EMBL/GenBank/DDBJ databases">
        <title>Phylogenomic reconstructions and comparative analyses of Kickxellomycotina fungi.</title>
        <authorList>
            <person name="Reynolds N.K."/>
            <person name="Stajich J.E."/>
            <person name="Barry K."/>
            <person name="Grigoriev I.V."/>
            <person name="Crous P."/>
            <person name="Smith M.E."/>
        </authorList>
    </citation>
    <scope>NUCLEOTIDE SEQUENCE</scope>
    <source>
        <strain evidence="2">NRRL 1565</strain>
    </source>
</reference>
<evidence type="ECO:0000256" key="1">
    <source>
        <dbReference type="SAM" id="MobiDB-lite"/>
    </source>
</evidence>
<name>A0A9W8HXF6_9FUNG</name>
<organism evidence="2 3">
    <name type="scientific">Coemansia guatemalensis</name>
    <dbReference type="NCBI Taxonomy" id="2761395"/>
    <lineage>
        <taxon>Eukaryota</taxon>
        <taxon>Fungi</taxon>
        <taxon>Fungi incertae sedis</taxon>
        <taxon>Zoopagomycota</taxon>
        <taxon>Kickxellomycotina</taxon>
        <taxon>Kickxellomycetes</taxon>
        <taxon>Kickxellales</taxon>
        <taxon>Kickxellaceae</taxon>
        <taxon>Coemansia</taxon>
    </lineage>
</organism>
<evidence type="ECO:0000313" key="2">
    <source>
        <dbReference type="EMBL" id="KAJ2799228.1"/>
    </source>
</evidence>
<dbReference type="OrthoDB" id="5557773at2759"/>
<proteinExistence type="predicted"/>
<keyword evidence="3" id="KW-1185">Reference proteome</keyword>
<comment type="caution">
    <text evidence="2">The sequence shown here is derived from an EMBL/GenBank/DDBJ whole genome shotgun (WGS) entry which is preliminary data.</text>
</comment>
<feature type="region of interest" description="Disordered" evidence="1">
    <location>
        <begin position="1"/>
        <end position="36"/>
    </location>
</feature>